<feature type="binding site" evidence="3">
    <location>
        <position position="47"/>
    </location>
    <ligand>
        <name>a divalent metal cation</name>
        <dbReference type="ChEBI" id="CHEBI:60240"/>
    </ligand>
</feature>
<dbReference type="EMBL" id="CP011074">
    <property type="protein sequence ID" value="AKF94246.1"/>
    <property type="molecule type" value="Genomic_DNA"/>
</dbReference>
<evidence type="ECO:0000256" key="2">
    <source>
        <dbReference type="ARBA" id="ARBA00022723"/>
    </source>
</evidence>
<feature type="binding site" evidence="3">
    <location>
        <position position="139"/>
    </location>
    <ligand>
        <name>a divalent metal cation</name>
        <dbReference type="ChEBI" id="CHEBI:60240"/>
    </ligand>
</feature>
<dbReference type="InterPro" id="IPR007837">
    <property type="entry name" value="DinB"/>
</dbReference>
<organism evidence="4">
    <name type="scientific">Brevibacillus laterosporus</name>
    <name type="common">Bacillus laterosporus</name>
    <dbReference type="NCBI Taxonomy" id="1465"/>
    <lineage>
        <taxon>Bacteria</taxon>
        <taxon>Bacillati</taxon>
        <taxon>Bacillota</taxon>
        <taxon>Bacilli</taxon>
        <taxon>Bacillales</taxon>
        <taxon>Paenibacillaceae</taxon>
        <taxon>Brevibacillus</taxon>
    </lineage>
</organism>
<dbReference type="RefSeq" id="WP_031413281.1">
    <property type="nucleotide sequence ID" value="NZ_CP011074.1"/>
</dbReference>
<dbReference type="InterPro" id="IPR034660">
    <property type="entry name" value="DinB/YfiT-like"/>
</dbReference>
<dbReference type="Pfam" id="PF05163">
    <property type="entry name" value="DinB"/>
    <property type="match status" value="1"/>
</dbReference>
<proteinExistence type="inferred from homology"/>
<dbReference type="SUPFAM" id="SSF109854">
    <property type="entry name" value="DinB/YfiT-like putative metalloenzymes"/>
    <property type="match status" value="1"/>
</dbReference>
<feature type="binding site" evidence="3">
    <location>
        <position position="135"/>
    </location>
    <ligand>
        <name>a divalent metal cation</name>
        <dbReference type="ChEBI" id="CHEBI:60240"/>
    </ligand>
</feature>
<sequence>MDQTVTLYAYHNWANQRLLHHLKELPEPVWKQEVQSIFPTIEAVIRHVYQVDHVWLYTMEGRTFEEVVEAVSGMNEETKDWTLDEWISRHTALSSQILSFLEQQRDLHAISSYRHPHFGELRVSFAEIVQHIVNHGTYHRGNLTVMLRQLGCSGVSTDYIFYLYERNQTHTA</sequence>
<evidence type="ECO:0000313" key="4">
    <source>
        <dbReference type="EMBL" id="AKF94246.1"/>
    </source>
</evidence>
<evidence type="ECO:0000256" key="1">
    <source>
        <dbReference type="ARBA" id="ARBA00008635"/>
    </source>
</evidence>
<gene>
    <name evidence="4" type="ORF">EX87_11850</name>
</gene>
<reference evidence="4" key="1">
    <citation type="submission" date="2015-03" db="EMBL/GenBank/DDBJ databases">
        <title>MIGS Cultured Bacterial/Archaeal sample from Brevibacillus laterosporus.</title>
        <authorList>
            <person name="Zeng D."/>
            <person name="Zhu L."/>
            <person name="Dong G."/>
            <person name="Ye W."/>
            <person name="Ren D."/>
            <person name="Wu L."/>
            <person name="Xu J."/>
            <person name="Li G."/>
            <person name="Guo L."/>
        </authorList>
    </citation>
    <scope>NUCLEOTIDE SEQUENCE</scope>
    <source>
        <strain evidence="4">B9</strain>
    </source>
</reference>
<evidence type="ECO:0008006" key="5">
    <source>
        <dbReference type="Google" id="ProtNLM"/>
    </source>
</evidence>
<name>A0A0F6XZR7_BRELA</name>
<dbReference type="PANTHER" id="PTHR37302:SF1">
    <property type="entry name" value="PROTEIN DINB"/>
    <property type="match status" value="1"/>
</dbReference>
<dbReference type="AlphaFoldDB" id="A0A0F6XZR7"/>
<keyword evidence="2 3" id="KW-0479">Metal-binding</keyword>
<dbReference type="PANTHER" id="PTHR37302">
    <property type="entry name" value="SLR1116 PROTEIN"/>
    <property type="match status" value="1"/>
</dbReference>
<protein>
    <recommendedName>
        <fullName evidence="5">Damage-inducible protein DinB</fullName>
    </recommendedName>
</protein>
<accession>A0A0F6XZR7</accession>
<dbReference type="Gene3D" id="1.20.120.450">
    <property type="entry name" value="dinb family like domain"/>
    <property type="match status" value="1"/>
</dbReference>
<dbReference type="GO" id="GO:0046872">
    <property type="term" value="F:metal ion binding"/>
    <property type="evidence" value="ECO:0007669"/>
    <property type="project" value="UniProtKB-KW"/>
</dbReference>
<comment type="similarity">
    <text evidence="1">Belongs to the DinB family.</text>
</comment>
<evidence type="ECO:0000256" key="3">
    <source>
        <dbReference type="PIRSR" id="PIRSR607837-1"/>
    </source>
</evidence>